<dbReference type="PANTHER" id="PTHR12697:SF5">
    <property type="entry name" value="DEOXYHYPUSINE HYDROXYLASE"/>
    <property type="match status" value="1"/>
</dbReference>
<dbReference type="PANTHER" id="PTHR12697">
    <property type="entry name" value="PBS LYASE HEAT-LIKE PROTEIN"/>
    <property type="match status" value="1"/>
</dbReference>
<evidence type="ECO:0000313" key="6">
    <source>
        <dbReference type="EMBL" id="MBD2777080.1"/>
    </source>
</evidence>
<dbReference type="SMART" id="SM00567">
    <property type="entry name" value="EZ_HEAT"/>
    <property type="match status" value="6"/>
</dbReference>
<accession>A0A8J6XHS4</accession>
<dbReference type="GO" id="GO:0016829">
    <property type="term" value="F:lyase activity"/>
    <property type="evidence" value="ECO:0007669"/>
    <property type="project" value="UniProtKB-KW"/>
</dbReference>
<dbReference type="PROSITE" id="PS50077">
    <property type="entry name" value="HEAT_REPEAT"/>
    <property type="match status" value="1"/>
</dbReference>
<dbReference type="AlphaFoldDB" id="A0A8J6XHS4"/>
<gene>
    <name evidence="6" type="ORF">ICL16_34825</name>
</gene>
<dbReference type="Proteomes" id="UP000629098">
    <property type="component" value="Unassembled WGS sequence"/>
</dbReference>
<dbReference type="Pfam" id="PF03130">
    <property type="entry name" value="HEAT_PBS"/>
    <property type="match status" value="1"/>
</dbReference>
<reference evidence="6" key="1">
    <citation type="submission" date="2020-09" db="EMBL/GenBank/DDBJ databases">
        <title>Iningainema tapete sp. nov. (Scytonemataceae, Cyanobacteria) from greenhouses in central Florida (USA) produces two types of nodularin with biosynthetic potential for microcystin-LR and anabaenopeptins.</title>
        <authorList>
            <person name="Berthold D.E."/>
            <person name="Lefler F.W."/>
            <person name="Huang I.-S."/>
            <person name="Abdulla H."/>
            <person name="Zimba P.V."/>
            <person name="Laughinghouse H.D. IV."/>
        </authorList>
    </citation>
    <scope>NUCLEOTIDE SEQUENCE</scope>
    <source>
        <strain evidence="6">BLCCT55</strain>
    </source>
</reference>
<keyword evidence="7" id="KW-1185">Reference proteome</keyword>
<dbReference type="Pfam" id="PF13646">
    <property type="entry name" value="HEAT_2"/>
    <property type="match status" value="2"/>
</dbReference>
<dbReference type="InterPro" id="IPR004155">
    <property type="entry name" value="PBS_lyase_HEAT"/>
</dbReference>
<dbReference type="EMBL" id="JACXAE010000105">
    <property type="protein sequence ID" value="MBD2777080.1"/>
    <property type="molecule type" value="Genomic_DNA"/>
</dbReference>
<comment type="similarity">
    <text evidence="1">Belongs to the CpcE/RpcE/PecE family.</text>
</comment>
<dbReference type="GO" id="GO:0030089">
    <property type="term" value="C:phycobilisome"/>
    <property type="evidence" value="ECO:0007669"/>
    <property type="project" value="UniProtKB-KW"/>
</dbReference>
<dbReference type="RefSeq" id="WP_190836152.1">
    <property type="nucleotide sequence ID" value="NZ_CAWPPI010000105.1"/>
</dbReference>
<dbReference type="InterPro" id="IPR011989">
    <property type="entry name" value="ARM-like"/>
</dbReference>
<dbReference type="InterPro" id="IPR021133">
    <property type="entry name" value="HEAT_type_2"/>
</dbReference>
<evidence type="ECO:0000256" key="1">
    <source>
        <dbReference type="ARBA" id="ARBA00009299"/>
    </source>
</evidence>
<evidence type="ECO:0000256" key="3">
    <source>
        <dbReference type="ARBA" id="ARBA00022738"/>
    </source>
</evidence>
<sequence length="399" mass="44117">MSINQLLEQAQTAYDTADWSSLSQYLQMILGEDLEQPEIEKNRQHLLELALAVLAVGDFQQRWDVVKVFNRLGKIAIAPLIDILADEDAEEELRWYAARILGELKNSEAIAPLVELIKTNAREELRMMAASALGQIGQDAIAALTELLTEENTRLLAVRSLCYIREKAIITPLLSVVQDSQVAVRATAIEALSSFHDTRVPPILLNALDDVAAPVRKEAVQGLGFRPDLCSELDLVTRLQPRLYDLNEDVCCAAASALSRMGCDAAACSLFQVLMSPHTPLKLQLEIIRALSWVETLSGLEYLQQAMNQLQSLTLWQEIVRVLGRVQQPQLTNDATKILLEMLQTGHPAVNIATVRSAIALSLGQLGKMQAVEPLTEMLADEDDSVRLHAYAALNNLRP</sequence>
<dbReference type="GO" id="GO:0016491">
    <property type="term" value="F:oxidoreductase activity"/>
    <property type="evidence" value="ECO:0007669"/>
    <property type="project" value="TreeGrafter"/>
</dbReference>
<keyword evidence="3" id="KW-0605">Phycobilisome</keyword>
<evidence type="ECO:0000256" key="2">
    <source>
        <dbReference type="ARBA" id="ARBA00022549"/>
    </source>
</evidence>
<organism evidence="6 7">
    <name type="scientific">Iningainema tapete BLCC-T55</name>
    <dbReference type="NCBI Taxonomy" id="2748662"/>
    <lineage>
        <taxon>Bacteria</taxon>
        <taxon>Bacillati</taxon>
        <taxon>Cyanobacteriota</taxon>
        <taxon>Cyanophyceae</taxon>
        <taxon>Nostocales</taxon>
        <taxon>Scytonemataceae</taxon>
        <taxon>Iningainema tapete</taxon>
    </lineage>
</organism>
<proteinExistence type="inferred from homology"/>
<dbReference type="Gene3D" id="1.25.10.10">
    <property type="entry name" value="Leucine-rich Repeat Variant"/>
    <property type="match status" value="3"/>
</dbReference>
<dbReference type="SUPFAM" id="SSF48371">
    <property type="entry name" value="ARM repeat"/>
    <property type="match status" value="2"/>
</dbReference>
<keyword evidence="2" id="KW-0042">Antenna complex</keyword>
<comment type="function">
    <text evidence="5">Catalyzes the hydroxylation of the N(6)-(4-aminobutyl)-L-lysine intermediate produced by deoxyhypusine synthase/DHPS on a critical lysine of the eukaryotic translation initiation factor 5A/eIF-5A. This is the second step of the post-translational modification of that lysine into an unusual amino acid residue named hypusine. Hypusination is unique to mature eIF-5A factor and is essential for its function.</text>
</comment>
<comment type="caution">
    <text evidence="6">The sequence shown here is derived from an EMBL/GenBank/DDBJ whole genome shotgun (WGS) entry which is preliminary data.</text>
</comment>
<protein>
    <submittedName>
        <fullName evidence="6">HEAT repeat domain-containing protein</fullName>
    </submittedName>
</protein>
<evidence type="ECO:0000256" key="5">
    <source>
        <dbReference type="ARBA" id="ARBA00045876"/>
    </source>
</evidence>
<name>A0A8J6XHS4_9CYAN</name>
<keyword evidence="4" id="KW-0456">Lyase</keyword>
<evidence type="ECO:0000256" key="4">
    <source>
        <dbReference type="ARBA" id="ARBA00023239"/>
    </source>
</evidence>
<evidence type="ECO:0000313" key="7">
    <source>
        <dbReference type="Proteomes" id="UP000629098"/>
    </source>
</evidence>
<dbReference type="InterPro" id="IPR016024">
    <property type="entry name" value="ARM-type_fold"/>
</dbReference>